<evidence type="ECO:0000313" key="1">
    <source>
        <dbReference type="EMBL" id="TVP41541.1"/>
    </source>
</evidence>
<protein>
    <submittedName>
        <fullName evidence="1">Glyoxalase/bleomycin resistance protein</fullName>
    </submittedName>
</protein>
<evidence type="ECO:0000313" key="2">
    <source>
        <dbReference type="Proteomes" id="UP000315289"/>
    </source>
</evidence>
<dbReference type="EMBL" id="VOAH01000003">
    <property type="protein sequence ID" value="TVP41541.1"/>
    <property type="molecule type" value="Genomic_DNA"/>
</dbReference>
<gene>
    <name evidence="1" type="ORF">NARC_30256</name>
</gene>
<name>A0A557SY68_9ARCH</name>
<dbReference type="InterPro" id="IPR029068">
    <property type="entry name" value="Glyas_Bleomycin-R_OHBP_Dase"/>
</dbReference>
<proteinExistence type="predicted"/>
<comment type="caution">
    <text evidence="1">The sequence shown here is derived from an EMBL/GenBank/DDBJ whole genome shotgun (WGS) entry which is preliminary data.</text>
</comment>
<organism evidence="1 2">
    <name type="scientific">Candidatus Nitrosocosmicus arcticus</name>
    <dbReference type="NCBI Taxonomy" id="2035267"/>
    <lineage>
        <taxon>Archaea</taxon>
        <taxon>Nitrososphaerota</taxon>
        <taxon>Nitrososphaeria</taxon>
        <taxon>Nitrososphaerales</taxon>
        <taxon>Nitrososphaeraceae</taxon>
        <taxon>Candidatus Nitrosocosmicus</taxon>
    </lineage>
</organism>
<sequence>MVNSIDEHTSKINNSGGKVTLHKTEIPNVGFFAMFLDSENNLFGAV</sequence>
<dbReference type="Gene3D" id="3.10.180.10">
    <property type="entry name" value="2,3-Dihydroxybiphenyl 1,2-Dioxygenase, domain 1"/>
    <property type="match status" value="1"/>
</dbReference>
<dbReference type="AlphaFoldDB" id="A0A557SY68"/>
<accession>A0A557SY68</accession>
<keyword evidence="2" id="KW-1185">Reference proteome</keyword>
<reference evidence="1 2" key="1">
    <citation type="journal article" date="2019" name="Front. Microbiol.">
        <title>Ammonia Oxidation by the Arctic Terrestrial Thaumarchaeote Candidatus Nitrosocosmicus arcticus Is Stimulated by Increasing Temperatures.</title>
        <authorList>
            <person name="Alves R.J.E."/>
            <person name="Kerou M."/>
            <person name="Zappe A."/>
            <person name="Bittner R."/>
            <person name="Abby S.S."/>
            <person name="Schmidt H.A."/>
            <person name="Pfeifer K."/>
            <person name="Schleper C."/>
        </authorList>
    </citation>
    <scope>NUCLEOTIDE SEQUENCE [LARGE SCALE GENOMIC DNA]</scope>
    <source>
        <strain evidence="1 2">Kfb</strain>
    </source>
</reference>
<dbReference type="Proteomes" id="UP000315289">
    <property type="component" value="Unassembled WGS sequence"/>
</dbReference>